<feature type="region of interest" description="Disordered" evidence="1">
    <location>
        <begin position="175"/>
        <end position="324"/>
    </location>
</feature>
<name>A0A8J2L070_9HEXA</name>
<dbReference type="AlphaFoldDB" id="A0A8J2L070"/>
<feature type="compositionally biased region" description="Polar residues" evidence="1">
    <location>
        <begin position="307"/>
        <end position="317"/>
    </location>
</feature>
<feature type="chain" id="PRO_5035156037" evidence="2">
    <location>
        <begin position="19"/>
        <end position="324"/>
    </location>
</feature>
<comment type="caution">
    <text evidence="3">The sequence shown here is derived from an EMBL/GenBank/DDBJ whole genome shotgun (WGS) entry which is preliminary data.</text>
</comment>
<gene>
    <name evidence="3" type="ORF">AFUS01_LOCUS32943</name>
</gene>
<evidence type="ECO:0000256" key="2">
    <source>
        <dbReference type="SAM" id="SignalP"/>
    </source>
</evidence>
<keyword evidence="2" id="KW-0732">Signal</keyword>
<organism evidence="3 4">
    <name type="scientific">Allacma fusca</name>
    <dbReference type="NCBI Taxonomy" id="39272"/>
    <lineage>
        <taxon>Eukaryota</taxon>
        <taxon>Metazoa</taxon>
        <taxon>Ecdysozoa</taxon>
        <taxon>Arthropoda</taxon>
        <taxon>Hexapoda</taxon>
        <taxon>Collembola</taxon>
        <taxon>Symphypleona</taxon>
        <taxon>Sminthuridae</taxon>
        <taxon>Allacma</taxon>
    </lineage>
</organism>
<dbReference type="EMBL" id="CAJVCH010527130">
    <property type="protein sequence ID" value="CAG7822685.1"/>
    <property type="molecule type" value="Genomic_DNA"/>
</dbReference>
<reference evidence="3" key="1">
    <citation type="submission" date="2021-06" db="EMBL/GenBank/DDBJ databases">
        <authorList>
            <person name="Hodson N. C."/>
            <person name="Mongue J. A."/>
            <person name="Jaron S. K."/>
        </authorList>
    </citation>
    <scope>NUCLEOTIDE SEQUENCE</scope>
</reference>
<feature type="signal peptide" evidence="2">
    <location>
        <begin position="1"/>
        <end position="18"/>
    </location>
</feature>
<evidence type="ECO:0000313" key="3">
    <source>
        <dbReference type="EMBL" id="CAG7822685.1"/>
    </source>
</evidence>
<proteinExistence type="predicted"/>
<dbReference type="PROSITE" id="PS51257">
    <property type="entry name" value="PROKAR_LIPOPROTEIN"/>
    <property type="match status" value="1"/>
</dbReference>
<evidence type="ECO:0000256" key="1">
    <source>
        <dbReference type="SAM" id="MobiDB-lite"/>
    </source>
</evidence>
<protein>
    <submittedName>
        <fullName evidence="3">Uncharacterized protein</fullName>
    </submittedName>
</protein>
<evidence type="ECO:0000313" key="4">
    <source>
        <dbReference type="Proteomes" id="UP000708208"/>
    </source>
</evidence>
<accession>A0A8J2L070</accession>
<sequence length="324" mass="35693">MKPEFIFLVLSFLLSVLACTVKSQPGEPGDGTYKNKKNKSLLELRHHTKRVLKTQADVDRFLMSRERKIVDLIGETKSPHPHHLLGKQTNTIFPGLKLQEFRKTFNDPKNPYTTMDGKKDSFRDPMSYTKNKLPAIQVLGQTLTQQPGSYNVGRVHARFAYGDGWVPKHVDGIFKDPKSESSKVKTAGLTPLPNTIPASSNNSPKSSYDSDSKIAGTSKTRTGKIDFQNTLLNPSKKPKLKPTSKTFKTSGSNRNSPYPSRSGSISGSNNSPSSPRSLNSRRNSYSSSSGSNNSPSSASGYHKRMNPPSSSSGSQAGLNKRRRY</sequence>
<feature type="compositionally biased region" description="Low complexity" evidence="1">
    <location>
        <begin position="199"/>
        <end position="209"/>
    </location>
</feature>
<keyword evidence="4" id="KW-1185">Reference proteome</keyword>
<dbReference type="Proteomes" id="UP000708208">
    <property type="component" value="Unassembled WGS sequence"/>
</dbReference>
<feature type="compositionally biased region" description="Low complexity" evidence="1">
    <location>
        <begin position="243"/>
        <end position="300"/>
    </location>
</feature>